<feature type="transmembrane region" description="Helical" evidence="1">
    <location>
        <begin position="55"/>
        <end position="73"/>
    </location>
</feature>
<evidence type="ECO:0000313" key="4">
    <source>
        <dbReference type="Proteomes" id="UP001367513"/>
    </source>
</evidence>
<proteinExistence type="predicted"/>
<evidence type="ECO:0000259" key="2">
    <source>
        <dbReference type="Pfam" id="PF14145"/>
    </source>
</evidence>
<dbReference type="EMBL" id="JBBPIX010000001">
    <property type="protein sequence ID" value="MEK6462706.1"/>
    <property type="molecule type" value="Genomic_DNA"/>
</dbReference>
<organism evidence="3 4">
    <name type="scientific">Pseudonocardia alni subsp. carboxydivorans</name>
    <dbReference type="NCBI Taxonomy" id="415010"/>
    <lineage>
        <taxon>Bacteria</taxon>
        <taxon>Bacillati</taxon>
        <taxon>Actinomycetota</taxon>
        <taxon>Actinomycetes</taxon>
        <taxon>Pseudonocardiales</taxon>
        <taxon>Pseudonocardiaceae</taxon>
        <taxon>Pseudonocardia</taxon>
    </lineage>
</organism>
<sequence length="107" mass="12311">MTVTGESRDLTLDVGRDELVIRRRYETLGIVNDILIGIWFLVGSILFFSDSTTYTGTWLFVIGSVELLIRPIIRLARHVHLRRIRTPMSVRAATGLRSARRVDAEWR</sequence>
<keyword evidence="1" id="KW-0812">Transmembrane</keyword>
<dbReference type="Proteomes" id="UP001367513">
    <property type="component" value="Unassembled WGS sequence"/>
</dbReference>
<evidence type="ECO:0000313" key="3">
    <source>
        <dbReference type="EMBL" id="MEK6462706.1"/>
    </source>
</evidence>
<comment type="caution">
    <text evidence="3">The sequence shown here is derived from an EMBL/GenBank/DDBJ whole genome shotgun (WGS) entry which is preliminary data.</text>
</comment>
<feature type="domain" description="YrhK" evidence="2">
    <location>
        <begin position="23"/>
        <end position="78"/>
    </location>
</feature>
<keyword evidence="4" id="KW-1185">Reference proteome</keyword>
<reference evidence="3 4" key="1">
    <citation type="submission" date="2024-03" db="EMBL/GenBank/DDBJ databases">
        <title>Draft genome sequence of Pseudonocardia carboxydivorans JCM 14827.</title>
        <authorList>
            <person name="Duangmal K."/>
        </authorList>
    </citation>
    <scope>NUCLEOTIDE SEQUENCE [LARGE SCALE GENOMIC DNA]</scope>
    <source>
        <strain evidence="3 4">JCM 14827</strain>
    </source>
</reference>
<dbReference type="Pfam" id="PF14145">
    <property type="entry name" value="YrhK"/>
    <property type="match status" value="1"/>
</dbReference>
<keyword evidence="1" id="KW-0472">Membrane</keyword>
<name>A0ABU9A8K4_PSEA5</name>
<accession>A0ABU9A8K4</accession>
<feature type="transmembrane region" description="Helical" evidence="1">
    <location>
        <begin position="30"/>
        <end position="49"/>
    </location>
</feature>
<evidence type="ECO:0000256" key="1">
    <source>
        <dbReference type="SAM" id="Phobius"/>
    </source>
</evidence>
<keyword evidence="1" id="KW-1133">Transmembrane helix</keyword>
<protein>
    <submittedName>
        <fullName evidence="3">YrhK family protein</fullName>
    </submittedName>
</protein>
<gene>
    <name evidence="3" type="ORF">WG925_03035</name>
</gene>
<dbReference type="InterPro" id="IPR025424">
    <property type="entry name" value="YrhK_domain"/>
</dbReference>